<dbReference type="Proteomes" id="UP000185491">
    <property type="component" value="Chromosome"/>
</dbReference>
<sequence>MFSTKPFNNLPTTLEQSSPQPLLDFCSGLAIDFNANPADAQDLIKKIIRKAGDQSAAIFYVLAEIVDDDSAARRLSTLAKLNSKKLPDWIYDLREAKVSDTAFEASTFSGDTHHLLAELDIPHAPPVTMSLAADMHNGACVKDFVLLPNNLAAVKKDMQEDDTYEEIKPLALQDLATGLHNTLRIEDMQAYPEPSGQWPRTRPLLHWILGLLPEPKTYDTATPEEIAAAYEEEDKEFARREHLAEKLLKEFREEFNLNAEDTYRMESVLYAATNYGTCDPLRWSATRVQRILYRMFNNMSLDDEQMRGVPAVLKKFIAWVGKKHGTPDRIITAAVESVDGEFEELRIYFAKISAEVTYEEQFAYSRRPLDIRPLLLGEVDAQPLPLKEPMDYGHIPYNVQTTATHCLAVIENFFADHPDEDPELRVVARRLLSYTAQRKPSFLLDKRSSPERQAGTLIAVAKDINGYHRHYAEIAKALGLRSPLDRKVRSFSSFLGSDLDYLFDNAHGLLTSTTRAGVIDAR</sequence>
<keyword evidence="2" id="KW-1185">Reference proteome</keyword>
<dbReference type="EMBL" id="CP009249">
    <property type="protein sequence ID" value="APT93510.1"/>
    <property type="molecule type" value="Genomic_DNA"/>
</dbReference>
<organism evidence="1 2">
    <name type="scientific">Corynebacterium phocae</name>
    <dbReference type="NCBI Taxonomy" id="161895"/>
    <lineage>
        <taxon>Bacteria</taxon>
        <taxon>Bacillati</taxon>
        <taxon>Actinomycetota</taxon>
        <taxon>Actinomycetes</taxon>
        <taxon>Mycobacteriales</taxon>
        <taxon>Corynebacteriaceae</taxon>
        <taxon>Corynebacterium</taxon>
    </lineage>
</organism>
<dbReference type="RefSeq" id="WP_075736172.1">
    <property type="nucleotide sequence ID" value="NZ_CP009249.1"/>
</dbReference>
<name>A0A1L7D5W8_9CORY</name>
<evidence type="ECO:0000313" key="1">
    <source>
        <dbReference type="EMBL" id="APT93510.1"/>
    </source>
</evidence>
<dbReference type="OrthoDB" id="5182325at2"/>
<evidence type="ECO:0000313" key="2">
    <source>
        <dbReference type="Proteomes" id="UP000185491"/>
    </source>
</evidence>
<accession>A0A1L7D5W8</accession>
<proteinExistence type="predicted"/>
<reference evidence="1 2" key="1">
    <citation type="submission" date="2014-08" db="EMBL/GenBank/DDBJ databases">
        <title>Complete genome sequence of Corynebacterium phocae M408/89/1(T)(=DSM 44612(T)), isolated from the common seal (Phoca vitulina).</title>
        <authorList>
            <person name="Ruckert C."/>
            <person name="Albersmeier A."/>
            <person name="Winkler A."/>
            <person name="Kalinowski J."/>
        </authorList>
    </citation>
    <scope>NUCLEOTIDE SEQUENCE [LARGE SCALE GENOMIC DNA]</scope>
    <source>
        <strain evidence="1 2">M408/89/1</strain>
    </source>
</reference>
<dbReference type="AlphaFoldDB" id="A0A1L7D5W8"/>
<gene>
    <name evidence="1" type="ORF">CPHO_12090</name>
</gene>
<protein>
    <submittedName>
        <fullName evidence="1">Uncharacterized protein</fullName>
    </submittedName>
</protein>
<dbReference type="KEGG" id="cpho:CPHO_12090"/>